<evidence type="ECO:0000313" key="6">
    <source>
        <dbReference type="EMBL" id="CAK1590821.1"/>
    </source>
</evidence>
<dbReference type="CDD" id="cd09276">
    <property type="entry name" value="Rnase_HI_RT_non_LTR"/>
    <property type="match status" value="1"/>
</dbReference>
<organism evidence="6 7">
    <name type="scientific">Parnassius mnemosyne</name>
    <name type="common">clouded apollo</name>
    <dbReference type="NCBI Taxonomy" id="213953"/>
    <lineage>
        <taxon>Eukaryota</taxon>
        <taxon>Metazoa</taxon>
        <taxon>Ecdysozoa</taxon>
        <taxon>Arthropoda</taxon>
        <taxon>Hexapoda</taxon>
        <taxon>Insecta</taxon>
        <taxon>Pterygota</taxon>
        <taxon>Neoptera</taxon>
        <taxon>Endopterygota</taxon>
        <taxon>Lepidoptera</taxon>
        <taxon>Glossata</taxon>
        <taxon>Ditrysia</taxon>
        <taxon>Papilionoidea</taxon>
        <taxon>Papilionidae</taxon>
        <taxon>Parnassiinae</taxon>
        <taxon>Parnassini</taxon>
        <taxon>Parnassius</taxon>
        <taxon>Driopa</taxon>
    </lineage>
</organism>
<evidence type="ECO:0000259" key="4">
    <source>
        <dbReference type="PROSITE" id="PS50878"/>
    </source>
</evidence>
<dbReference type="Gene3D" id="3.30.420.10">
    <property type="entry name" value="Ribonuclease H-like superfamily/Ribonuclease H"/>
    <property type="match status" value="2"/>
</dbReference>
<dbReference type="PROSITE" id="PS50879">
    <property type="entry name" value="RNASE_H_1"/>
    <property type="match status" value="1"/>
</dbReference>
<dbReference type="Pfam" id="PF00078">
    <property type="entry name" value="RVT_1"/>
    <property type="match status" value="1"/>
</dbReference>
<dbReference type="CDD" id="cd01650">
    <property type="entry name" value="RT_nLTR_like"/>
    <property type="match status" value="1"/>
</dbReference>
<dbReference type="SUPFAM" id="SSF53098">
    <property type="entry name" value="Ribonuclease H-like"/>
    <property type="match status" value="2"/>
</dbReference>
<dbReference type="EMBL" id="CAVLGL010000086">
    <property type="protein sequence ID" value="CAK1590821.1"/>
    <property type="molecule type" value="Genomic_DNA"/>
</dbReference>
<name>A0AAV1LA85_9NEOP</name>
<evidence type="ECO:0000256" key="3">
    <source>
        <dbReference type="SAM" id="SignalP"/>
    </source>
</evidence>
<keyword evidence="1" id="KW-0175">Coiled coil</keyword>
<evidence type="ECO:0000256" key="2">
    <source>
        <dbReference type="SAM" id="MobiDB-lite"/>
    </source>
</evidence>
<comment type="caution">
    <text evidence="6">The sequence shown here is derived from an EMBL/GenBank/DDBJ whole genome shotgun (WGS) entry which is preliminary data.</text>
</comment>
<dbReference type="Gene3D" id="3.60.10.10">
    <property type="entry name" value="Endonuclease/exonuclease/phosphatase"/>
    <property type="match status" value="1"/>
</dbReference>
<feature type="coiled-coil region" evidence="1">
    <location>
        <begin position="703"/>
        <end position="730"/>
    </location>
</feature>
<accession>A0AAV1LA85</accession>
<sequence>MHSALLLAGLLPLDIRIREAASLYVIKKGLSRRIVGDREAECKINFSETPHPADQVGLKFECLEDGAEIDRNDNIGLKIYTDGSKIEGKVGAALSIWKNATETNTRKLKLENFCTVYQAELLAILEATRYASKTVIPNCNIYSDSRSALSTIVQDLSLHPLAVEARGNITKINRQGKTLKLFWVKAHAGLEGNERAVKLAKEAATKIKRKADYEKCPISYVKRQIRLESLDEWNRRYVEGETASTTKVFFPDPIKAYHIIKKIDMDPMTVQIMTGHGGFSEYLYKFKCKESPECACDPTKNEDIIHVITECPIYSREKYNTEMALNIKISGSERHTGLKKRPTVAAKIAKEPNKTPPTIQPLEQVTQQEQEVSAPESTDRVEQQKGYQISEPSEKPEIDSASSFFSPPKLDEATTSSPVLTRTGSNLLRIRTQIKQAKAAEAQEILRAMSEAEETGDSDVDSGDTNISLDASTRSIGGSRMLLNELPRHANEILQRAKADLEKSGNLKREIRESVVAGLYTLYEMILKLSDSRMLHMLESSKQKANVSRESERLTQRHARFMHETLGQYALLKDSIEKLQKETESTRLIVSYDLCEAMTATRREITNIRSDTNLDSNVANQLRTITEEIKQLRGDMMSSHKPVTLEERQFPIAEELGELRRITQELSTKTKQSMSPNRGEETIRIEQLAKTTTELQQHITDTKVHLTADVQELKKEIHSISQDIKSLAAICSSSSIPSVQASLEELRKDTKELRDTALDSTAPIRVAIESLRTELKQRTDIEGTELRGFSHLPGENDTERYQHTLMLQQKKFPRSFSEVVAKPNYLIDPRRTSDDVIKQIKGGVDVVDLGIGINHIRKAKNQKVLISCESEGDRNTLQDQLKSTVNQLTVHRPATKFPLIRLTGVVFDLTDGKIVEAVMKQNATLLNDIPASQNHNKVIRRTKGRTSSTCNVILEIERKLMPTVPIPLIARNARSGVNGTGLPEQPFHTAKGTEVFPQKHSRAIKIAQVNLGRGYAALQECLKTAESQGISIILVQEPYVGAKAHVTCRHRVIQKQTNDTQKPVKSAVIVVDSSVQYTVNPDIITENIVACKFKIYNHYVAFINIYMEEAQDVEQDLRIISNYRNILDSENIIIGGDLNAKSPWWGCDVEDRRGTAISESFAQLKLHILNTGKTPTFWAHRGNRDYTSIVDVTACSNGLLNKITNWRVNPDFVTLSDHRAITYSVNLEKITAEATQRQTTRIYNTGKADWASFTHFLKEELKVLKITEESITEIGNTDALEDLVQQYVDCIQRSSDKAIPKLAKTISAKTPWWTKQLSDKKKDVIRKRRKIKHANQNRRQSVIEDYITAKAEYKNLLTDTLTSSWKDFCKKQDRENLWQGIYRIIRKSSRTPEDTLLRETTTREDSLTADICYKAYAALPQILLAIYNKCLALGHFPKTWKSAIIKVIPKPNKENYTLPKSYRPIGLLPVLGKRLEKLFVNRMTWQIGSENKMSGRQYGFVSQRGTEDALCDALEVVRQGLKKSEIVVIVSIDIEGAFDNAWWPAMINELDKKKVDKSVCRLIGSYLTDRQIKLTYAGSEIIKQTNKGCIQGSTCGPLLWNLQLDPLLREVEELGTHIQAYADDILVIAKGKAVKDLEQELNTALDHILAWAKTRKMRLAAQKTQAILLTRKLKYETPSLSLDNKAITFSNSITILGLTIDANLNFVKHVDVVTEKAIQLYKKVSRTARANWGLNSEILRTIYITVVEPTVLYAAGAWGTTANKKQIKTRLDRITRIFAIMVSKAHRTASLISCTTLARIIPLDLRAQENAEIYMIKRGKPISHLPGRTLTKPISPYTLPHPADRTKQRFELITSENEIKAIGNDWPCIYTDGSKIAAAEILDRIMEIERQQGKVSLYWIKAHCGIQGNERADELAKSAAETSKQTPVYDCFPLSFAKRHIRDNTLIIWQERYTTSDTGRVTKKFFPNVTQAYTTIKKIAVSNLRCQIFTGHGGFKAYLHRFKLAQSPYCDCDHLTPQTIEHILIDCPKYAALRLCCEHRMGFALREDTLCRAVNDNDSRTHFLEFAERCLRKVLQGNGSKIY</sequence>
<dbReference type="CDD" id="cd09077">
    <property type="entry name" value="R1-I-EN"/>
    <property type="match status" value="1"/>
</dbReference>
<evidence type="ECO:0000256" key="1">
    <source>
        <dbReference type="SAM" id="Coils"/>
    </source>
</evidence>
<gene>
    <name evidence="6" type="ORF">PARMNEM_LOCUS11132</name>
</gene>
<proteinExistence type="predicted"/>
<dbReference type="Pfam" id="PF14529">
    <property type="entry name" value="Exo_endo_phos_2"/>
    <property type="match status" value="1"/>
</dbReference>
<dbReference type="GO" id="GO:0004523">
    <property type="term" value="F:RNA-DNA hybrid ribonuclease activity"/>
    <property type="evidence" value="ECO:0007669"/>
    <property type="project" value="InterPro"/>
</dbReference>
<feature type="compositionally biased region" description="Polar residues" evidence="2">
    <location>
        <begin position="463"/>
        <end position="472"/>
    </location>
</feature>
<dbReference type="InterPro" id="IPR002156">
    <property type="entry name" value="RNaseH_domain"/>
</dbReference>
<dbReference type="PANTHER" id="PTHR19446">
    <property type="entry name" value="REVERSE TRANSCRIPTASES"/>
    <property type="match status" value="1"/>
</dbReference>
<feature type="region of interest" description="Disordered" evidence="2">
    <location>
        <begin position="350"/>
        <end position="418"/>
    </location>
</feature>
<feature type="compositionally biased region" description="Acidic residues" evidence="2">
    <location>
        <begin position="451"/>
        <end position="462"/>
    </location>
</feature>
<dbReference type="Proteomes" id="UP001314205">
    <property type="component" value="Unassembled WGS sequence"/>
</dbReference>
<dbReference type="SUPFAM" id="SSF56219">
    <property type="entry name" value="DNase I-like"/>
    <property type="match status" value="1"/>
</dbReference>
<dbReference type="GO" id="GO:0003676">
    <property type="term" value="F:nucleic acid binding"/>
    <property type="evidence" value="ECO:0007669"/>
    <property type="project" value="InterPro"/>
</dbReference>
<dbReference type="InterPro" id="IPR036691">
    <property type="entry name" value="Endo/exonu/phosph_ase_sf"/>
</dbReference>
<dbReference type="PROSITE" id="PS50878">
    <property type="entry name" value="RT_POL"/>
    <property type="match status" value="1"/>
</dbReference>
<feature type="signal peptide" evidence="3">
    <location>
        <begin position="1"/>
        <end position="20"/>
    </location>
</feature>
<protein>
    <submittedName>
        <fullName evidence="6">Uncharacterized protein</fullName>
    </submittedName>
</protein>
<evidence type="ECO:0000313" key="7">
    <source>
        <dbReference type="Proteomes" id="UP001314205"/>
    </source>
</evidence>
<evidence type="ECO:0000259" key="5">
    <source>
        <dbReference type="PROSITE" id="PS50879"/>
    </source>
</evidence>
<reference evidence="6 7" key="1">
    <citation type="submission" date="2023-11" db="EMBL/GenBank/DDBJ databases">
        <authorList>
            <person name="Hedman E."/>
            <person name="Englund M."/>
            <person name="Stromberg M."/>
            <person name="Nyberg Akerstrom W."/>
            <person name="Nylinder S."/>
            <person name="Jareborg N."/>
            <person name="Kallberg Y."/>
            <person name="Kronander E."/>
        </authorList>
    </citation>
    <scope>NUCLEOTIDE SEQUENCE [LARGE SCALE GENOMIC DNA]</scope>
</reference>
<dbReference type="InterPro" id="IPR000477">
    <property type="entry name" value="RT_dom"/>
</dbReference>
<dbReference type="InterPro" id="IPR012337">
    <property type="entry name" value="RNaseH-like_sf"/>
</dbReference>
<feature type="domain" description="Reverse transcriptase" evidence="4">
    <location>
        <begin position="1429"/>
        <end position="1700"/>
    </location>
</feature>
<dbReference type="Pfam" id="PF00075">
    <property type="entry name" value="RNase_H"/>
    <property type="match status" value="2"/>
</dbReference>
<feature type="domain" description="RNase H type-1" evidence="5">
    <location>
        <begin position="73"/>
        <end position="205"/>
    </location>
</feature>
<keyword evidence="3" id="KW-0732">Signal</keyword>
<feature type="compositionally biased region" description="Polar residues" evidence="2">
    <location>
        <begin position="361"/>
        <end position="371"/>
    </location>
</feature>
<feature type="chain" id="PRO_5043897891" evidence="3">
    <location>
        <begin position="21"/>
        <end position="2083"/>
    </location>
</feature>
<dbReference type="InterPro" id="IPR036397">
    <property type="entry name" value="RNaseH_sf"/>
</dbReference>
<dbReference type="InterPro" id="IPR005135">
    <property type="entry name" value="Endo/exonuclease/phosphatase"/>
</dbReference>
<feature type="region of interest" description="Disordered" evidence="2">
    <location>
        <begin position="450"/>
        <end position="472"/>
    </location>
</feature>
<keyword evidence="7" id="KW-1185">Reference proteome</keyword>